<dbReference type="InterPro" id="IPR015500">
    <property type="entry name" value="Peptidase_S8_subtilisin-rel"/>
</dbReference>
<dbReference type="InterPro" id="IPR000209">
    <property type="entry name" value="Peptidase_S8/S53_dom"/>
</dbReference>
<dbReference type="SUPFAM" id="SSF52743">
    <property type="entry name" value="Subtilisin-like"/>
    <property type="match status" value="1"/>
</dbReference>
<evidence type="ECO:0000256" key="1">
    <source>
        <dbReference type="ARBA" id="ARBA00022670"/>
    </source>
</evidence>
<dbReference type="Pfam" id="PF00082">
    <property type="entry name" value="Peptidase_S8"/>
    <property type="match status" value="1"/>
</dbReference>
<gene>
    <name evidence="7" type="ORF">BEI61_04147</name>
</gene>
<keyword evidence="2 4" id="KW-0378">Hydrolase</keyword>
<keyword evidence="5" id="KW-0732">Signal</keyword>
<dbReference type="RefSeq" id="WP_069153849.1">
    <property type="nucleotide sequence ID" value="NZ_MCGH01000003.1"/>
</dbReference>
<feature type="active site" description="Charge relay system" evidence="4">
    <location>
        <position position="147"/>
    </location>
</feature>
<evidence type="ECO:0000313" key="8">
    <source>
        <dbReference type="Proteomes" id="UP000094067"/>
    </source>
</evidence>
<feature type="chain" id="PRO_5038807224" evidence="5">
    <location>
        <begin position="22"/>
        <end position="428"/>
    </location>
</feature>
<protein>
    <submittedName>
        <fullName evidence="7">Subtilase family protein</fullName>
    </submittedName>
</protein>
<feature type="domain" description="Peptidase S8/S53" evidence="6">
    <location>
        <begin position="138"/>
        <end position="398"/>
    </location>
</feature>
<evidence type="ECO:0000256" key="2">
    <source>
        <dbReference type="ARBA" id="ARBA00022801"/>
    </source>
</evidence>
<feature type="active site" description="Charge relay system" evidence="4">
    <location>
        <position position="363"/>
    </location>
</feature>
<dbReference type="GO" id="GO:0006508">
    <property type="term" value="P:proteolysis"/>
    <property type="evidence" value="ECO:0007669"/>
    <property type="project" value="UniProtKB-KW"/>
</dbReference>
<evidence type="ECO:0000259" key="6">
    <source>
        <dbReference type="Pfam" id="PF00082"/>
    </source>
</evidence>
<dbReference type="AlphaFoldDB" id="A0A1E3A3I5"/>
<dbReference type="EMBL" id="MCGH01000003">
    <property type="protein sequence ID" value="ODM03352.1"/>
    <property type="molecule type" value="Genomic_DNA"/>
</dbReference>
<feature type="active site" description="Charge relay system" evidence="4">
    <location>
        <position position="178"/>
    </location>
</feature>
<feature type="signal peptide" evidence="5">
    <location>
        <begin position="1"/>
        <end position="21"/>
    </location>
</feature>
<evidence type="ECO:0000313" key="7">
    <source>
        <dbReference type="EMBL" id="ODM03352.1"/>
    </source>
</evidence>
<accession>A0A1E3A3I5</accession>
<evidence type="ECO:0000256" key="5">
    <source>
        <dbReference type="SAM" id="SignalP"/>
    </source>
</evidence>
<dbReference type="PRINTS" id="PR00723">
    <property type="entry name" value="SUBTILISIN"/>
</dbReference>
<dbReference type="PROSITE" id="PS51892">
    <property type="entry name" value="SUBTILASE"/>
    <property type="match status" value="1"/>
</dbReference>
<dbReference type="Gene3D" id="3.40.50.200">
    <property type="entry name" value="Peptidase S8/S53 domain"/>
    <property type="match status" value="1"/>
</dbReference>
<proteinExistence type="inferred from homology"/>
<dbReference type="Proteomes" id="UP000094067">
    <property type="component" value="Unassembled WGS sequence"/>
</dbReference>
<dbReference type="PATRIC" id="fig|1432052.4.peg.4596"/>
<dbReference type="InterPro" id="IPR036852">
    <property type="entry name" value="Peptidase_S8/S53_dom_sf"/>
</dbReference>
<evidence type="ECO:0000256" key="4">
    <source>
        <dbReference type="PROSITE-ProRule" id="PRU01240"/>
    </source>
</evidence>
<comment type="caution">
    <text evidence="7">The sequence shown here is derived from an EMBL/GenBank/DDBJ whole genome shotgun (WGS) entry which is preliminary data.</text>
</comment>
<reference evidence="7 8" key="1">
    <citation type="submission" date="2016-07" db="EMBL/GenBank/DDBJ databases">
        <title>Characterization of isolates of Eisenbergiella tayi derived from blood cultures, using whole genome sequencing.</title>
        <authorList>
            <person name="Burdz T."/>
            <person name="Wiebe D."/>
            <person name="Huynh C."/>
            <person name="Bernard K."/>
        </authorList>
    </citation>
    <scope>NUCLEOTIDE SEQUENCE [LARGE SCALE GENOMIC DNA]</scope>
    <source>
        <strain evidence="7 8">NML 110608</strain>
    </source>
</reference>
<evidence type="ECO:0000256" key="3">
    <source>
        <dbReference type="ARBA" id="ARBA00022825"/>
    </source>
</evidence>
<comment type="similarity">
    <text evidence="4">Belongs to the peptidase S8 family.</text>
</comment>
<sequence>MKRYLMIIMLAIMVTFCISCGKEPGNTASDKEEFTDSLTETGSGLARQVGPSEEIRIYRGEEYISLKEDMADIRWYDCRNMDKKEKALLEGCVPNITFNEETVFPEEMSDTFPAKEYLEAGKKPGLGVEALHEQGITGKGVSIAVIDQVLYTGHPEYASKLALYEEMHVTPNQTGSMHAAALASLSVGDSCGVAPDAKLYFWGLDNVLSWKEDGENNLAWEEYARVIDRIIEVNKTLPENDKIRVIAIARGYDFTGDEEEDKRLQVMLDAVERAKKEGIFVLTTSTEQNYDFFSDYQTEAPFAGLGKIDPADDPDSVDNYTLGAWQWSSPDMFANSLLVPMDGRTTADMSGDTYVYYADGGWSWTVPYVAGVYALCCQVRPDMTPEEFYHAAMETSTEITRMQPGGSQSYTFHVINPQALISCLQEER</sequence>
<name>A0A1E3A3I5_9FIRM</name>
<organism evidence="7 8">
    <name type="scientific">Eisenbergiella tayi</name>
    <dbReference type="NCBI Taxonomy" id="1432052"/>
    <lineage>
        <taxon>Bacteria</taxon>
        <taxon>Bacillati</taxon>
        <taxon>Bacillota</taxon>
        <taxon>Clostridia</taxon>
        <taxon>Lachnospirales</taxon>
        <taxon>Lachnospiraceae</taxon>
        <taxon>Eisenbergiella</taxon>
    </lineage>
</organism>
<dbReference type="GO" id="GO:0004252">
    <property type="term" value="F:serine-type endopeptidase activity"/>
    <property type="evidence" value="ECO:0007669"/>
    <property type="project" value="UniProtKB-UniRule"/>
</dbReference>
<keyword evidence="3 4" id="KW-0720">Serine protease</keyword>
<keyword evidence="1 4" id="KW-0645">Protease</keyword>